<dbReference type="PANTHER" id="PTHR47163">
    <property type="entry name" value="DDE_TNP_IS1595 DOMAIN-CONTAINING PROTEIN"/>
    <property type="match status" value="1"/>
</dbReference>
<dbReference type="PANTHER" id="PTHR47163:SF2">
    <property type="entry name" value="SI:DKEY-17M8.2"/>
    <property type="match status" value="1"/>
</dbReference>
<dbReference type="OMA" id="CERCPDE"/>
<sequence>MVGLSMIKQKLESESNSDTVNQNEGFSDGPVTNGEEDTKNDDIGVTLELGIVKQAEEIVTAEDKNQIEKNIGNTPLDVISWLQARGLLAREMLCPHHDQPIPMILTLCPDRSDGYKWTSVRNGSFFAEFPRIELSKIVIIIHSWAKKLKQKTSAEMCDVSERAVGHISARIRDICAEDLRRRPVIPFGGPGVVCQIDESRFNHKPKHNRGRPPMRENWVFGVVHRYNFVDPITGVHSQHIESLWSRLKSTVKERRGIRRVHLQSYLDEQTWRDWRASNRGTFYPFLGILRQQFPV</sequence>
<feature type="compositionally biased region" description="Polar residues" evidence="1">
    <location>
        <begin position="14"/>
        <end position="25"/>
    </location>
</feature>
<reference evidence="2 3" key="1">
    <citation type="journal article" date="2007" name="Science">
        <title>Sea anemone genome reveals ancestral eumetazoan gene repertoire and genomic organization.</title>
        <authorList>
            <person name="Putnam N.H."/>
            <person name="Srivastava M."/>
            <person name="Hellsten U."/>
            <person name="Dirks B."/>
            <person name="Chapman J."/>
            <person name="Salamov A."/>
            <person name="Terry A."/>
            <person name="Shapiro H."/>
            <person name="Lindquist E."/>
            <person name="Kapitonov V.V."/>
            <person name="Jurka J."/>
            <person name="Genikhovich G."/>
            <person name="Grigoriev I.V."/>
            <person name="Lucas S.M."/>
            <person name="Steele R.E."/>
            <person name="Finnerty J.R."/>
            <person name="Technau U."/>
            <person name="Martindale M.Q."/>
            <person name="Rokhsar D.S."/>
        </authorList>
    </citation>
    <scope>NUCLEOTIDE SEQUENCE [LARGE SCALE GENOMIC DNA]</scope>
    <source>
        <strain evidence="3">CH2 X CH6</strain>
    </source>
</reference>
<protein>
    <recommendedName>
        <fullName evidence="4">Transposase</fullName>
    </recommendedName>
</protein>
<keyword evidence="3" id="KW-1185">Reference proteome</keyword>
<evidence type="ECO:0008006" key="4">
    <source>
        <dbReference type="Google" id="ProtNLM"/>
    </source>
</evidence>
<organism evidence="2 3">
    <name type="scientific">Nematostella vectensis</name>
    <name type="common">Starlet sea anemone</name>
    <dbReference type="NCBI Taxonomy" id="45351"/>
    <lineage>
        <taxon>Eukaryota</taxon>
        <taxon>Metazoa</taxon>
        <taxon>Cnidaria</taxon>
        <taxon>Anthozoa</taxon>
        <taxon>Hexacorallia</taxon>
        <taxon>Actiniaria</taxon>
        <taxon>Edwardsiidae</taxon>
        <taxon>Nematostella</taxon>
    </lineage>
</organism>
<evidence type="ECO:0000256" key="1">
    <source>
        <dbReference type="SAM" id="MobiDB-lite"/>
    </source>
</evidence>
<accession>A7S2D6</accession>
<proteinExistence type="predicted"/>
<dbReference type="HOGENOM" id="CLU_944290_0_0_1"/>
<dbReference type="InParanoid" id="A7S2D6"/>
<feature type="region of interest" description="Disordered" evidence="1">
    <location>
        <begin position="10"/>
        <end position="40"/>
    </location>
</feature>
<dbReference type="InterPro" id="IPR053164">
    <property type="entry name" value="IS1016-like_transposase"/>
</dbReference>
<evidence type="ECO:0000313" key="3">
    <source>
        <dbReference type="Proteomes" id="UP000001593"/>
    </source>
</evidence>
<gene>
    <name evidence="2" type="ORF">NEMVEDRAFT_v1g205712</name>
</gene>
<dbReference type="AlphaFoldDB" id="A7S2D6"/>
<evidence type="ECO:0000313" key="2">
    <source>
        <dbReference type="EMBL" id="EDO42124.1"/>
    </source>
</evidence>
<dbReference type="Proteomes" id="UP000001593">
    <property type="component" value="Unassembled WGS sequence"/>
</dbReference>
<dbReference type="STRING" id="45351.A7S2D6"/>
<name>A7S2D6_NEMVE</name>
<dbReference type="EMBL" id="DS469568">
    <property type="protein sequence ID" value="EDO42124.1"/>
    <property type="molecule type" value="Genomic_DNA"/>
</dbReference>
<dbReference type="eggNOG" id="ENOG502QS5U">
    <property type="taxonomic scope" value="Eukaryota"/>
</dbReference>
<dbReference type="PhylomeDB" id="A7S2D6"/>